<evidence type="ECO:0000256" key="1">
    <source>
        <dbReference type="SAM" id="SignalP"/>
    </source>
</evidence>
<reference evidence="3" key="1">
    <citation type="journal article" date="2019" name="Int. J. Syst. Evol. Microbiol.">
        <title>The Global Catalogue of Microorganisms (GCM) 10K type strain sequencing project: providing services to taxonomists for standard genome sequencing and annotation.</title>
        <authorList>
            <consortium name="The Broad Institute Genomics Platform"/>
            <consortium name="The Broad Institute Genome Sequencing Center for Infectious Disease"/>
            <person name="Wu L."/>
            <person name="Ma J."/>
        </authorList>
    </citation>
    <scope>NUCLEOTIDE SEQUENCE [LARGE SCALE GENOMIC DNA]</scope>
    <source>
        <strain evidence="3">CCUG 46385</strain>
    </source>
</reference>
<comment type="caution">
    <text evidence="2">The sequence shown here is derived from an EMBL/GenBank/DDBJ whole genome shotgun (WGS) entry which is preliminary data.</text>
</comment>
<gene>
    <name evidence="2" type="ORF">ACFO4R_00790</name>
</gene>
<accession>A0ABV9QH28</accession>
<organism evidence="2 3">
    <name type="scientific">Filifactor villosus</name>
    <dbReference type="NCBI Taxonomy" id="29374"/>
    <lineage>
        <taxon>Bacteria</taxon>
        <taxon>Bacillati</taxon>
        <taxon>Bacillota</taxon>
        <taxon>Clostridia</taxon>
        <taxon>Peptostreptococcales</taxon>
        <taxon>Filifactoraceae</taxon>
        <taxon>Filifactor</taxon>
    </lineage>
</organism>
<feature type="chain" id="PRO_5045653082" evidence="1">
    <location>
        <begin position="24"/>
        <end position="340"/>
    </location>
</feature>
<dbReference type="Proteomes" id="UP001595916">
    <property type="component" value="Unassembled WGS sequence"/>
</dbReference>
<dbReference type="RefSeq" id="WP_379787052.1">
    <property type="nucleotide sequence ID" value="NZ_JBHSHL010000003.1"/>
</dbReference>
<evidence type="ECO:0000313" key="3">
    <source>
        <dbReference type="Proteomes" id="UP001595916"/>
    </source>
</evidence>
<keyword evidence="1" id="KW-0732">Signal</keyword>
<feature type="signal peptide" evidence="1">
    <location>
        <begin position="1"/>
        <end position="23"/>
    </location>
</feature>
<protein>
    <submittedName>
        <fullName evidence="2">Uncharacterized protein</fullName>
    </submittedName>
</protein>
<proteinExistence type="predicted"/>
<sequence>MKKLATILMSVLFFVQMAGNSFAVQYMDIANGGILLPIDPDEVEYVYIDGYYTHLDKKGKAMDMKKDNPSTHKRVPLSYPANISIRVPKDSKVKAGYLGSQNPEYRVEFENGNYRAELELLPRESMIGFNGGREDAKVKKETLSFFKKNLNPSAKFISKGYVKTTMDYERATTAKADYLVGILGNGGAISIKVVAKSNKVNKEWMNDIISGLELFDSDQQISFFQTGNTDYTNSIEPISEQDYAQRELYYLKDYYKTHGRTYGTPMQASAPTYNQVQTTDMTDIDYQVIEDVYRAPSVWGHAVADALEEGYKSVGMDWLYADDLEYLRWQADHYWDPYTY</sequence>
<evidence type="ECO:0000313" key="2">
    <source>
        <dbReference type="EMBL" id="MFC4803607.1"/>
    </source>
</evidence>
<dbReference type="EMBL" id="JBHSHL010000003">
    <property type="protein sequence ID" value="MFC4803607.1"/>
    <property type="molecule type" value="Genomic_DNA"/>
</dbReference>
<keyword evidence="3" id="KW-1185">Reference proteome</keyword>
<name>A0ABV9QH28_9FIRM</name>